<dbReference type="AlphaFoldDB" id="A0A921HXQ6"/>
<sequence>MKKAFLSVLLLVVTWLPALSQTYDEWCERAVTATEQDSLEQAEYCIRQALKLEPANARNALLFSNLGTIQRSQHRYEQALESYRLALNIAPMSVPILMNHATLSLEMGQDDKARADYSQVIELEPHNVEALLMRAYIYMNRRDYKFARLDYDTLLKVDPRHYSARLGLATLHQREARYGEALKVLEGMLADKGGSTPYAPRELAVVYVARAGVELDMRNTDLALMDLDEAIRLDPEQVEAYLMRGRVYLMQEKKTQAKRDLEKAVSLGVPQSEVRELLRQCR</sequence>
<organism evidence="6 8">
    <name type="scientific">Mediterranea massiliensis</name>
    <dbReference type="NCBI Taxonomy" id="1841865"/>
    <lineage>
        <taxon>Bacteria</taxon>
        <taxon>Pseudomonadati</taxon>
        <taxon>Bacteroidota</taxon>
        <taxon>Bacteroidia</taxon>
        <taxon>Bacteroidales</taxon>
        <taxon>Bacteroidaceae</taxon>
        <taxon>Mediterranea</taxon>
    </lineage>
</organism>
<comment type="caution">
    <text evidence="6">The sequence shown here is derived from an EMBL/GenBank/DDBJ whole genome shotgun (WGS) entry which is preliminary data.</text>
</comment>
<feature type="domain" description="Cytochrome c-type biogenesis protein H TPR" evidence="5">
    <location>
        <begin position="16"/>
        <end position="157"/>
    </location>
</feature>
<dbReference type="InterPro" id="IPR056413">
    <property type="entry name" value="TPR_CcmH_CycH"/>
</dbReference>
<dbReference type="PROSITE" id="PS50005">
    <property type="entry name" value="TPR"/>
    <property type="match status" value="4"/>
</dbReference>
<dbReference type="OrthoDB" id="1013907at2"/>
<reference evidence="6" key="2">
    <citation type="journal article" date="2021" name="PeerJ">
        <title>Extensive microbial diversity within the chicken gut microbiome revealed by metagenomics and culture.</title>
        <authorList>
            <person name="Gilroy R."/>
            <person name="Ravi A."/>
            <person name="Getino M."/>
            <person name="Pursley I."/>
            <person name="Horton D.L."/>
            <person name="Alikhan N.F."/>
            <person name="Baker D."/>
            <person name="Gharbi K."/>
            <person name="Hall N."/>
            <person name="Watson M."/>
            <person name="Adriaenssens E.M."/>
            <person name="Foster-Nyarko E."/>
            <person name="Jarju S."/>
            <person name="Secka A."/>
            <person name="Antonio M."/>
            <person name="Oren A."/>
            <person name="Chaudhuri R.R."/>
            <person name="La Ragione R."/>
            <person name="Hildebrand F."/>
            <person name="Pallen M.J."/>
        </authorList>
    </citation>
    <scope>NUCLEOTIDE SEQUENCE</scope>
    <source>
        <strain evidence="6">CHK55-1828</strain>
    </source>
</reference>
<dbReference type="SUPFAM" id="SSF48452">
    <property type="entry name" value="TPR-like"/>
    <property type="match status" value="2"/>
</dbReference>
<dbReference type="RefSeq" id="WP_072544664.1">
    <property type="nucleotide sequence ID" value="NZ_CALUIP010000053.1"/>
</dbReference>
<evidence type="ECO:0000313" key="8">
    <source>
        <dbReference type="Proteomes" id="UP000717835"/>
    </source>
</evidence>
<feature type="repeat" description="TPR" evidence="3">
    <location>
        <begin position="60"/>
        <end position="93"/>
    </location>
</feature>
<dbReference type="Proteomes" id="UP000717835">
    <property type="component" value="Unassembled WGS sequence"/>
</dbReference>
<evidence type="ECO:0000256" key="3">
    <source>
        <dbReference type="PROSITE-ProRule" id="PRU00339"/>
    </source>
</evidence>
<name>A0A921HXQ6_9BACT</name>
<dbReference type="PANTHER" id="PTHR44858">
    <property type="entry name" value="TETRATRICOPEPTIDE REPEAT PROTEIN 6"/>
    <property type="match status" value="1"/>
</dbReference>
<dbReference type="Proteomes" id="UP000766986">
    <property type="component" value="Unassembled WGS sequence"/>
</dbReference>
<evidence type="ECO:0000256" key="2">
    <source>
        <dbReference type="ARBA" id="ARBA00022803"/>
    </source>
</evidence>
<evidence type="ECO:0000256" key="4">
    <source>
        <dbReference type="SAM" id="SignalP"/>
    </source>
</evidence>
<dbReference type="EMBL" id="JACLYZ010000034">
    <property type="protein sequence ID" value="MBM6736035.1"/>
    <property type="molecule type" value="Genomic_DNA"/>
</dbReference>
<evidence type="ECO:0000313" key="9">
    <source>
        <dbReference type="Proteomes" id="UP000766986"/>
    </source>
</evidence>
<protein>
    <submittedName>
        <fullName evidence="6">Tetratricopeptide repeat protein</fullName>
    </submittedName>
</protein>
<feature type="repeat" description="TPR" evidence="3">
    <location>
        <begin position="94"/>
        <end position="127"/>
    </location>
</feature>
<keyword evidence="2 3" id="KW-0802">TPR repeat</keyword>
<dbReference type="InterPro" id="IPR050498">
    <property type="entry name" value="Ycf3"/>
</dbReference>
<reference evidence="7 9" key="3">
    <citation type="journal article" date="2021" name="Sci. Rep.">
        <title>The distribution of antibiotic resistance genes in chicken gut microbiota commensals.</title>
        <authorList>
            <person name="Juricova H."/>
            <person name="Matiasovicova J."/>
            <person name="Kubasova T."/>
            <person name="Cejkova D."/>
            <person name="Rychlik I."/>
        </authorList>
    </citation>
    <scope>NUCLEOTIDE SEQUENCE [LARGE SCALE GENOMIC DNA]</scope>
    <source>
        <strain evidence="7 9">An772</strain>
    </source>
</reference>
<reference evidence="6" key="4">
    <citation type="submission" date="2021-09" db="EMBL/GenBank/DDBJ databases">
        <authorList>
            <person name="Gilroy R."/>
        </authorList>
    </citation>
    <scope>NUCLEOTIDE SEQUENCE</scope>
    <source>
        <strain evidence="6">CHK55-1828</strain>
    </source>
</reference>
<keyword evidence="9" id="KW-1185">Reference proteome</keyword>
<feature type="signal peptide" evidence="4">
    <location>
        <begin position="1"/>
        <end position="20"/>
    </location>
</feature>
<evidence type="ECO:0000313" key="7">
    <source>
        <dbReference type="EMBL" id="MBM6736035.1"/>
    </source>
</evidence>
<gene>
    <name evidence="7" type="ORF">H7U35_12520</name>
    <name evidence="6" type="ORF">K8W02_11040</name>
</gene>
<evidence type="ECO:0000256" key="1">
    <source>
        <dbReference type="ARBA" id="ARBA00022737"/>
    </source>
</evidence>
<dbReference type="SMART" id="SM00028">
    <property type="entry name" value="TPR"/>
    <property type="match status" value="6"/>
</dbReference>
<dbReference type="PANTHER" id="PTHR44858:SF1">
    <property type="entry name" value="UDP-N-ACETYLGLUCOSAMINE--PEPTIDE N-ACETYLGLUCOSAMINYLTRANSFERASE SPINDLY-RELATED"/>
    <property type="match status" value="1"/>
</dbReference>
<feature type="repeat" description="TPR" evidence="3">
    <location>
        <begin position="128"/>
        <end position="161"/>
    </location>
</feature>
<dbReference type="Pfam" id="PF23914">
    <property type="entry name" value="TPR_CcmH_CycH"/>
    <property type="match status" value="1"/>
</dbReference>
<dbReference type="InterPro" id="IPR019734">
    <property type="entry name" value="TPR_rpt"/>
</dbReference>
<proteinExistence type="predicted"/>
<dbReference type="EMBL" id="DYVX01000088">
    <property type="protein sequence ID" value="HJF92898.1"/>
    <property type="molecule type" value="Genomic_DNA"/>
</dbReference>
<feature type="repeat" description="TPR" evidence="3">
    <location>
        <begin position="204"/>
        <end position="237"/>
    </location>
</feature>
<keyword evidence="4" id="KW-0732">Signal</keyword>
<reference evidence="7" key="1">
    <citation type="submission" date="2020-08" db="EMBL/GenBank/DDBJ databases">
        <authorList>
            <person name="Cejkova D."/>
            <person name="Kubasova T."/>
            <person name="Jahodarova E."/>
            <person name="Rychlik I."/>
        </authorList>
    </citation>
    <scope>NUCLEOTIDE SEQUENCE</scope>
    <source>
        <strain evidence="7">An772</strain>
    </source>
</reference>
<dbReference type="Pfam" id="PF13432">
    <property type="entry name" value="TPR_16"/>
    <property type="match status" value="1"/>
</dbReference>
<accession>A0A921HXQ6</accession>
<feature type="chain" id="PRO_5037494621" evidence="4">
    <location>
        <begin position="21"/>
        <end position="282"/>
    </location>
</feature>
<keyword evidence="1" id="KW-0677">Repeat</keyword>
<dbReference type="Gene3D" id="1.25.40.10">
    <property type="entry name" value="Tetratricopeptide repeat domain"/>
    <property type="match status" value="3"/>
</dbReference>
<evidence type="ECO:0000259" key="5">
    <source>
        <dbReference type="Pfam" id="PF23914"/>
    </source>
</evidence>
<evidence type="ECO:0000313" key="6">
    <source>
        <dbReference type="EMBL" id="HJF92898.1"/>
    </source>
</evidence>
<dbReference type="InterPro" id="IPR011990">
    <property type="entry name" value="TPR-like_helical_dom_sf"/>
</dbReference>